<dbReference type="RefSeq" id="WP_066785173.1">
    <property type="nucleotide sequence ID" value="NZ_BJVD01000001.1"/>
</dbReference>
<dbReference type="STRING" id="241244.ATY39_02150"/>
<proteinExistence type="predicted"/>
<dbReference type="OrthoDB" id="2845592at2"/>
<keyword evidence="2" id="KW-1185">Reference proteome</keyword>
<dbReference type="PANTHER" id="PTHR41302">
    <property type="entry name" value="PRESPORE-SPECIFIC TRANSCRIPTIONAL REGULATOR RSFA-RELATED"/>
    <property type="match status" value="1"/>
</dbReference>
<gene>
    <name evidence="1" type="ORF">ATY39_02150</name>
</gene>
<dbReference type="KEGG" id="rst:ATY39_02150"/>
<sequence>MEVKKRKDQWLQQDDDRLANIILQAVSEGRSQLAGFQEAAEALGRTKQACGFRWNKTLRKVYEKELENAKSQPKQMMRTHLKQALTSFDQLSEAYYELKEKHEQLQHDHVEVLQWLETGSKFLKKGNI</sequence>
<organism evidence="1 2">
    <name type="scientific">Rummeliibacillus stabekisii</name>
    <dbReference type="NCBI Taxonomy" id="241244"/>
    <lineage>
        <taxon>Bacteria</taxon>
        <taxon>Bacillati</taxon>
        <taxon>Bacillota</taxon>
        <taxon>Bacilli</taxon>
        <taxon>Bacillales</taxon>
        <taxon>Caryophanaceae</taxon>
        <taxon>Rummeliibacillus</taxon>
    </lineage>
</organism>
<reference evidence="1 2" key="1">
    <citation type="journal article" date="2016" name="Genome Announc.">
        <title>Whole-Genome Sequence of Rummeliibacillus stabekisii Strain PP9 Isolated from Antarctic Soil.</title>
        <authorList>
            <person name="da Mota F.F."/>
            <person name="Vollu R.E."/>
            <person name="Jurelevicius D."/>
            <person name="Seldin L."/>
        </authorList>
    </citation>
    <scope>NUCLEOTIDE SEQUENCE [LARGE SCALE GENOMIC DNA]</scope>
    <source>
        <strain evidence="1 2">PP9</strain>
    </source>
</reference>
<dbReference type="Pfam" id="PF13921">
    <property type="entry name" value="Myb_DNA-bind_6"/>
    <property type="match status" value="1"/>
</dbReference>
<accession>A0A143HAH5</accession>
<dbReference type="Proteomes" id="UP000076021">
    <property type="component" value="Chromosome"/>
</dbReference>
<evidence type="ECO:0000313" key="2">
    <source>
        <dbReference type="Proteomes" id="UP000076021"/>
    </source>
</evidence>
<dbReference type="PANTHER" id="PTHR41302:SF2">
    <property type="entry name" value="PRESPORE SPECIFIC TRANSCRIPTIONAL ACTIVATOR RSFA"/>
    <property type="match status" value="1"/>
</dbReference>
<dbReference type="AlphaFoldDB" id="A0A143HAH5"/>
<evidence type="ECO:0000313" key="1">
    <source>
        <dbReference type="EMBL" id="AMW98331.1"/>
    </source>
</evidence>
<dbReference type="InterPro" id="IPR014243">
    <property type="entry name" value="RsfA-like"/>
</dbReference>
<reference evidence="2" key="2">
    <citation type="submission" date="2016-03" db="EMBL/GenBank/DDBJ databases">
        <authorList>
            <person name="Ploux O."/>
        </authorList>
    </citation>
    <scope>NUCLEOTIDE SEQUENCE [LARGE SCALE GENOMIC DNA]</scope>
    <source>
        <strain evidence="2">PP9</strain>
    </source>
</reference>
<name>A0A143HAH5_9BACL</name>
<protein>
    <submittedName>
        <fullName evidence="1">Transcriptional regulator</fullName>
    </submittedName>
</protein>
<dbReference type="EMBL" id="CP014806">
    <property type="protein sequence ID" value="AMW98331.1"/>
    <property type="molecule type" value="Genomic_DNA"/>
</dbReference>